<gene>
    <name evidence="11" type="primary">trxB</name>
    <name evidence="11" type="ORF">EXU32_15510</name>
</gene>
<dbReference type="Pfam" id="PF07992">
    <property type="entry name" value="Pyr_redox_2"/>
    <property type="match status" value="1"/>
</dbReference>
<dbReference type="EMBL" id="CP036164">
    <property type="protein sequence ID" value="QBF47532.1"/>
    <property type="molecule type" value="Genomic_DNA"/>
</dbReference>
<sequence length="339" mass="35942">MADASSDIRNVIIIGSGPAGYTAAVYAARANLEPLMFEGSVTAGGALMNTTDVENFPGFTEGVMGPDLMLNMRAQAERFGTEIVTDDVTAVELEGPVKVVTDGEGNTHRAHSVILAMGSAYRELGLPDEKRLSGHGVSWCATCDGFFFREQDIIVVGGGDSAVEEATFLTKFARSVTIVHRRDELRASKIMADRAHSNAKIRFAWNSEVAAIHGEDKVTGVTLRDIVTGETREIEATGLFVAIGHDPRNELVKGVVDLDDEGYVLVDGRSSRTNLDGVFAAGDLVDHTYRQAITAAGSGCSAALDAERWLAAREEAGSPAEDQALTAQDNPVAGTVGAR</sequence>
<comment type="similarity">
    <text evidence="7">Belongs to the class-II pyridine nucleotide-disulfide oxidoreductase family.</text>
</comment>
<keyword evidence="8" id="KW-0521">NADP</keyword>
<evidence type="ECO:0000256" key="6">
    <source>
        <dbReference type="ARBA" id="ARBA00048132"/>
    </source>
</evidence>
<proteinExistence type="inferred from homology"/>
<keyword evidence="5 7" id="KW-0676">Redox-active center</keyword>
<dbReference type="InterPro" id="IPR008255">
    <property type="entry name" value="Pyr_nucl-diS_OxRdtase_2_AS"/>
</dbReference>
<dbReference type="PRINTS" id="PR00368">
    <property type="entry name" value="FADPNR"/>
</dbReference>
<feature type="domain" description="FAD/NAD(P)-binding" evidence="10">
    <location>
        <begin position="10"/>
        <end position="299"/>
    </location>
</feature>
<dbReference type="AlphaFoldDB" id="A0A4P6MWV8"/>
<dbReference type="PROSITE" id="PS00573">
    <property type="entry name" value="PYRIDINE_REDOX_2"/>
    <property type="match status" value="1"/>
</dbReference>
<dbReference type="InterPro" id="IPR023753">
    <property type="entry name" value="FAD/NAD-binding_dom"/>
</dbReference>
<evidence type="ECO:0000313" key="12">
    <source>
        <dbReference type="Proteomes" id="UP000290408"/>
    </source>
</evidence>
<dbReference type="RefSeq" id="WP_130630718.1">
    <property type="nucleotide sequence ID" value="NZ_CP036164.1"/>
</dbReference>
<comment type="catalytic activity">
    <reaction evidence="6 7">
        <text>[thioredoxin]-dithiol + NADP(+) = [thioredoxin]-disulfide + NADPH + H(+)</text>
        <dbReference type="Rhea" id="RHEA:20345"/>
        <dbReference type="Rhea" id="RHEA-COMP:10698"/>
        <dbReference type="Rhea" id="RHEA-COMP:10700"/>
        <dbReference type="ChEBI" id="CHEBI:15378"/>
        <dbReference type="ChEBI" id="CHEBI:29950"/>
        <dbReference type="ChEBI" id="CHEBI:50058"/>
        <dbReference type="ChEBI" id="CHEBI:57783"/>
        <dbReference type="ChEBI" id="CHEBI:58349"/>
        <dbReference type="EC" id="1.8.1.9"/>
    </reaction>
</comment>
<evidence type="ECO:0000256" key="5">
    <source>
        <dbReference type="ARBA" id="ARBA00023284"/>
    </source>
</evidence>
<evidence type="ECO:0000256" key="7">
    <source>
        <dbReference type="RuleBase" id="RU003880"/>
    </source>
</evidence>
<evidence type="ECO:0000256" key="2">
    <source>
        <dbReference type="ARBA" id="ARBA00022827"/>
    </source>
</evidence>
<organism evidence="11 12">
    <name type="scientific">Janibacter limosus</name>
    <dbReference type="NCBI Taxonomy" id="53458"/>
    <lineage>
        <taxon>Bacteria</taxon>
        <taxon>Bacillati</taxon>
        <taxon>Actinomycetota</taxon>
        <taxon>Actinomycetes</taxon>
        <taxon>Micrococcales</taxon>
        <taxon>Intrasporangiaceae</taxon>
        <taxon>Janibacter</taxon>
    </lineage>
</organism>
<keyword evidence="12" id="KW-1185">Reference proteome</keyword>
<dbReference type="NCBIfam" id="TIGR01292">
    <property type="entry name" value="TRX_reduct"/>
    <property type="match status" value="1"/>
</dbReference>
<dbReference type="STRING" id="1216970.GCA_001570985_00639"/>
<comment type="subunit">
    <text evidence="7">Homodimer.</text>
</comment>
<feature type="region of interest" description="Disordered" evidence="9">
    <location>
        <begin position="314"/>
        <end position="339"/>
    </location>
</feature>
<name>A0A4P6MWV8_9MICO</name>
<comment type="cofactor">
    <cofactor evidence="8">
        <name>FAD</name>
        <dbReference type="ChEBI" id="CHEBI:57692"/>
    </cofactor>
    <text evidence="8">Binds 1 FAD per subunit.</text>
</comment>
<evidence type="ECO:0000313" key="11">
    <source>
        <dbReference type="EMBL" id="QBF47532.1"/>
    </source>
</evidence>
<reference evidence="11 12" key="1">
    <citation type="submission" date="2019-02" db="EMBL/GenBank/DDBJ databases">
        <title>Genomic data mining of an Antarctic deep-sea actinobacterium, Janibacterlimosus P3-3-X1.</title>
        <authorList>
            <person name="Liao L."/>
            <person name="Chen B."/>
        </authorList>
    </citation>
    <scope>NUCLEOTIDE SEQUENCE [LARGE SCALE GENOMIC DNA]</scope>
    <source>
        <strain evidence="11 12">P3-3-X1</strain>
    </source>
</reference>
<accession>A0A4P6MWV8</accession>
<dbReference type="InterPro" id="IPR036188">
    <property type="entry name" value="FAD/NAD-bd_sf"/>
</dbReference>
<keyword evidence="1 7" id="KW-0285">Flavoprotein</keyword>
<dbReference type="Proteomes" id="UP000290408">
    <property type="component" value="Chromosome"/>
</dbReference>
<dbReference type="PANTHER" id="PTHR48105">
    <property type="entry name" value="THIOREDOXIN REDUCTASE 1-RELATED-RELATED"/>
    <property type="match status" value="1"/>
</dbReference>
<protein>
    <recommendedName>
        <fullName evidence="7">Thioredoxin reductase</fullName>
        <ecNumber evidence="7">1.8.1.9</ecNumber>
    </recommendedName>
</protein>
<dbReference type="InterPro" id="IPR050097">
    <property type="entry name" value="Ferredoxin-NADP_redctase_2"/>
</dbReference>
<evidence type="ECO:0000256" key="4">
    <source>
        <dbReference type="ARBA" id="ARBA00023157"/>
    </source>
</evidence>
<dbReference type="OrthoDB" id="9806179at2"/>
<dbReference type="SUPFAM" id="SSF51905">
    <property type="entry name" value="FAD/NAD(P)-binding domain"/>
    <property type="match status" value="1"/>
</dbReference>
<keyword evidence="4" id="KW-1015">Disulfide bond</keyword>
<dbReference type="KEGG" id="jli:EXU32_15510"/>
<evidence type="ECO:0000259" key="10">
    <source>
        <dbReference type="Pfam" id="PF07992"/>
    </source>
</evidence>
<keyword evidence="3 7" id="KW-0560">Oxidoreductase</keyword>
<dbReference type="Gene3D" id="3.50.50.60">
    <property type="entry name" value="FAD/NAD(P)-binding domain"/>
    <property type="match status" value="2"/>
</dbReference>
<dbReference type="PRINTS" id="PR00469">
    <property type="entry name" value="PNDRDTASEII"/>
</dbReference>
<evidence type="ECO:0000256" key="1">
    <source>
        <dbReference type="ARBA" id="ARBA00022630"/>
    </source>
</evidence>
<dbReference type="InterPro" id="IPR005982">
    <property type="entry name" value="Thioredox_Rdtase"/>
</dbReference>
<dbReference type="GO" id="GO:0005737">
    <property type="term" value="C:cytoplasm"/>
    <property type="evidence" value="ECO:0007669"/>
    <property type="project" value="InterPro"/>
</dbReference>
<keyword evidence="2 7" id="KW-0274">FAD</keyword>
<dbReference type="GO" id="GO:0019430">
    <property type="term" value="P:removal of superoxide radicals"/>
    <property type="evidence" value="ECO:0007669"/>
    <property type="project" value="UniProtKB-UniRule"/>
</dbReference>
<evidence type="ECO:0000256" key="8">
    <source>
        <dbReference type="RuleBase" id="RU003881"/>
    </source>
</evidence>
<dbReference type="GO" id="GO:0004791">
    <property type="term" value="F:thioredoxin-disulfide reductase (NADPH) activity"/>
    <property type="evidence" value="ECO:0007669"/>
    <property type="project" value="UniProtKB-UniRule"/>
</dbReference>
<evidence type="ECO:0000256" key="3">
    <source>
        <dbReference type="ARBA" id="ARBA00023002"/>
    </source>
</evidence>
<dbReference type="EC" id="1.8.1.9" evidence="7"/>
<evidence type="ECO:0000256" key="9">
    <source>
        <dbReference type="SAM" id="MobiDB-lite"/>
    </source>
</evidence>